<evidence type="ECO:0000259" key="2">
    <source>
        <dbReference type="Pfam" id="PF11127"/>
    </source>
</evidence>
<dbReference type="EMBL" id="CP136864">
    <property type="protein sequence ID" value="WOJ94744.1"/>
    <property type="molecule type" value="Genomic_DNA"/>
</dbReference>
<name>A0ABZ0I843_9GAMM</name>
<accession>A0ABZ0I843</accession>
<keyword evidence="4" id="KW-1185">Reference proteome</keyword>
<dbReference type="InterPro" id="IPR021309">
    <property type="entry name" value="YgaP-like_TM"/>
</dbReference>
<dbReference type="Pfam" id="PF11127">
    <property type="entry name" value="YgaP-like_TM"/>
    <property type="match status" value="1"/>
</dbReference>
<keyword evidence="1" id="KW-0812">Transmembrane</keyword>
<feature type="transmembrane region" description="Helical" evidence="1">
    <location>
        <begin position="34"/>
        <end position="56"/>
    </location>
</feature>
<sequence>MLSNEGTTDRIVRVTAGLGIVSLAFIGPQTNWAWLGLVPVVTGLVGYCPAYSVFGIRTCPAPTPK</sequence>
<protein>
    <submittedName>
        <fullName evidence="3">DUF2892 domain-containing protein</fullName>
    </submittedName>
</protein>
<proteinExistence type="predicted"/>
<feature type="domain" description="Inner membrane protein YgaP-like transmembrane" evidence="2">
    <location>
        <begin position="1"/>
        <end position="61"/>
    </location>
</feature>
<evidence type="ECO:0000313" key="4">
    <source>
        <dbReference type="Proteomes" id="UP001626537"/>
    </source>
</evidence>
<gene>
    <name evidence="3" type="ORF">R0135_06150</name>
</gene>
<organism evidence="3 4">
    <name type="scientific">Congregibacter variabilis</name>
    <dbReference type="NCBI Taxonomy" id="3081200"/>
    <lineage>
        <taxon>Bacteria</taxon>
        <taxon>Pseudomonadati</taxon>
        <taxon>Pseudomonadota</taxon>
        <taxon>Gammaproteobacteria</taxon>
        <taxon>Cellvibrionales</taxon>
        <taxon>Halieaceae</taxon>
        <taxon>Congregibacter</taxon>
    </lineage>
</organism>
<dbReference type="RefSeq" id="WP_407349377.1">
    <property type="nucleotide sequence ID" value="NZ_CP136864.1"/>
</dbReference>
<feature type="transmembrane region" description="Helical" evidence="1">
    <location>
        <begin position="12"/>
        <end position="28"/>
    </location>
</feature>
<evidence type="ECO:0000256" key="1">
    <source>
        <dbReference type="SAM" id="Phobius"/>
    </source>
</evidence>
<reference evidence="3 4" key="1">
    <citation type="submission" date="2023-10" db="EMBL/GenBank/DDBJ databases">
        <title>Two novel species belonging to the OM43/NOR5 clade.</title>
        <authorList>
            <person name="Park M."/>
        </authorList>
    </citation>
    <scope>NUCLEOTIDE SEQUENCE [LARGE SCALE GENOMIC DNA]</scope>
    <source>
        <strain evidence="3 4">IMCC43200</strain>
    </source>
</reference>
<evidence type="ECO:0000313" key="3">
    <source>
        <dbReference type="EMBL" id="WOJ94744.1"/>
    </source>
</evidence>
<keyword evidence="1" id="KW-0472">Membrane</keyword>
<keyword evidence="1" id="KW-1133">Transmembrane helix</keyword>
<dbReference type="Proteomes" id="UP001626537">
    <property type="component" value="Chromosome"/>
</dbReference>